<gene>
    <name evidence="1" type="ORF">SIAM614_29536</name>
</gene>
<protein>
    <submittedName>
        <fullName evidence="1">Uncharacterized protein</fullName>
    </submittedName>
</protein>
<accession>A0P1M9</accession>
<name>A0P1M9_ROSAI</name>
<dbReference type="AlphaFoldDB" id="A0P1M9"/>
<sequence length="50" mass="5307">MVITITTIPAMAMNTTMGTTMNTGMGIITMIMTAARTTMAKARPALRFPA</sequence>
<organism evidence="1 2">
    <name type="scientific">Roseibium aggregatum (strain ATCC 25650 / DSM 13394 / JCM 20685 / NBRC 16684 / NCIMB 2208 / IAM 12614 / B1)</name>
    <name type="common">Stappia aggregata</name>
    <dbReference type="NCBI Taxonomy" id="384765"/>
    <lineage>
        <taxon>Bacteria</taxon>
        <taxon>Pseudomonadati</taxon>
        <taxon>Pseudomonadota</taxon>
        <taxon>Alphaproteobacteria</taxon>
        <taxon>Hyphomicrobiales</taxon>
        <taxon>Stappiaceae</taxon>
        <taxon>Roseibium</taxon>
    </lineage>
</organism>
<evidence type="ECO:0000313" key="2">
    <source>
        <dbReference type="Proteomes" id="UP000004848"/>
    </source>
</evidence>
<dbReference type="EMBL" id="AAUW01000024">
    <property type="protein sequence ID" value="EAV40955.1"/>
    <property type="molecule type" value="Genomic_DNA"/>
</dbReference>
<reference evidence="1 2" key="1">
    <citation type="submission" date="2006-05" db="EMBL/GenBank/DDBJ databases">
        <authorList>
            <person name="King G."/>
            <person name="Ferriera S."/>
            <person name="Johnson J."/>
            <person name="Kravitz S."/>
            <person name="Beeson K."/>
            <person name="Sutton G."/>
            <person name="Rogers Y.-H."/>
            <person name="Friedman R."/>
            <person name="Frazier M."/>
            <person name="Venter J.C."/>
        </authorList>
    </citation>
    <scope>NUCLEOTIDE SEQUENCE [LARGE SCALE GENOMIC DNA]</scope>
    <source>
        <strain evidence="2">ATCC 25650 / DSM 13394 / JCM 20685 / NBRC 16684 / NCIMB 2208 / IAM 12614 / B1</strain>
    </source>
</reference>
<proteinExistence type="predicted"/>
<comment type="caution">
    <text evidence="1">The sequence shown here is derived from an EMBL/GenBank/DDBJ whole genome shotgun (WGS) entry which is preliminary data.</text>
</comment>
<evidence type="ECO:0000313" key="1">
    <source>
        <dbReference type="EMBL" id="EAV40955.1"/>
    </source>
</evidence>
<dbReference type="Proteomes" id="UP000004848">
    <property type="component" value="Unassembled WGS sequence"/>
</dbReference>